<reference evidence="1 3" key="1">
    <citation type="submission" date="2018-08" db="EMBL/GenBank/DDBJ databases">
        <title>Genomic investigation of the strawberry pathogen Phytophthora fragariae indicates pathogenicity is determined by transcriptional variation in three key races.</title>
        <authorList>
            <person name="Adams T.M."/>
            <person name="Armitage A.D."/>
            <person name="Sobczyk M.K."/>
            <person name="Bates H.J."/>
            <person name="Dunwell J.M."/>
            <person name="Nellist C.F."/>
            <person name="Harrison R.J."/>
        </authorList>
    </citation>
    <scope>NUCLEOTIDE SEQUENCE [LARGE SCALE GENOMIC DNA]</scope>
    <source>
        <strain evidence="1 3">NOV-5</strain>
        <strain evidence="2 4">NOV-77</strain>
    </source>
</reference>
<name>A0A6A3U9M2_9STRA</name>
<comment type="caution">
    <text evidence="1">The sequence shown here is derived from an EMBL/GenBank/DDBJ whole genome shotgun (WGS) entry which is preliminary data.</text>
</comment>
<accession>A0A6A3U9M2</accession>
<gene>
    <name evidence="1" type="ORF">PF006_g7423</name>
    <name evidence="2" type="ORF">PF008_g2645</name>
</gene>
<proteinExistence type="predicted"/>
<evidence type="ECO:0000313" key="3">
    <source>
        <dbReference type="Proteomes" id="UP000440732"/>
    </source>
</evidence>
<evidence type="ECO:0000313" key="1">
    <source>
        <dbReference type="EMBL" id="KAE9147950.1"/>
    </source>
</evidence>
<evidence type="ECO:0000313" key="2">
    <source>
        <dbReference type="EMBL" id="KAE9358539.1"/>
    </source>
</evidence>
<dbReference type="AlphaFoldDB" id="A0A6A3U9M2"/>
<dbReference type="EMBL" id="QXFY01000074">
    <property type="protein sequence ID" value="KAE9358539.1"/>
    <property type="molecule type" value="Genomic_DNA"/>
</dbReference>
<dbReference type="EMBL" id="QXGA01000318">
    <property type="protein sequence ID" value="KAE9147950.1"/>
    <property type="molecule type" value="Genomic_DNA"/>
</dbReference>
<sequence length="84" mass="8990">MHFRSLKFPAKTLLSVIAASSSTANLRAAGAGYQYGGRTSSLGALQDRQRTAAFEVQECPLSILRSTPHPDLAVTAPQEAHHDL</sequence>
<organism evidence="1 3">
    <name type="scientific">Phytophthora fragariae</name>
    <dbReference type="NCBI Taxonomy" id="53985"/>
    <lineage>
        <taxon>Eukaryota</taxon>
        <taxon>Sar</taxon>
        <taxon>Stramenopiles</taxon>
        <taxon>Oomycota</taxon>
        <taxon>Peronosporomycetes</taxon>
        <taxon>Peronosporales</taxon>
        <taxon>Peronosporaceae</taxon>
        <taxon>Phytophthora</taxon>
    </lineage>
</organism>
<dbReference type="Proteomes" id="UP000440732">
    <property type="component" value="Unassembled WGS sequence"/>
</dbReference>
<evidence type="ECO:0000313" key="4">
    <source>
        <dbReference type="Proteomes" id="UP000486351"/>
    </source>
</evidence>
<protein>
    <submittedName>
        <fullName evidence="1">Uncharacterized protein</fullName>
    </submittedName>
</protein>
<dbReference type="Proteomes" id="UP000486351">
    <property type="component" value="Unassembled WGS sequence"/>
</dbReference>